<dbReference type="Pfam" id="PF13458">
    <property type="entry name" value="Peripla_BP_6"/>
    <property type="match status" value="1"/>
</dbReference>
<feature type="signal peptide" evidence="3">
    <location>
        <begin position="1"/>
        <end position="29"/>
    </location>
</feature>
<dbReference type="EMBL" id="JAGYPF010000002">
    <property type="protein sequence ID" value="MBS4212721.1"/>
    <property type="molecule type" value="Genomic_DNA"/>
</dbReference>
<evidence type="ECO:0000313" key="6">
    <source>
        <dbReference type="Proteomes" id="UP000679749"/>
    </source>
</evidence>
<keyword evidence="2 3" id="KW-0732">Signal</keyword>
<comment type="similarity">
    <text evidence="1">Belongs to the leucine-binding protein family.</text>
</comment>
<gene>
    <name evidence="5" type="ORF">KHA99_09700</name>
</gene>
<comment type="caution">
    <text evidence="5">The sequence shown here is derived from an EMBL/GenBank/DDBJ whole genome shotgun (WGS) entry which is preliminary data.</text>
</comment>
<reference evidence="5" key="1">
    <citation type="submission" date="2021-05" db="EMBL/GenBank/DDBJ databases">
        <title>Novel Bacillus species.</title>
        <authorList>
            <person name="Liu G."/>
        </authorList>
    </citation>
    <scope>NUCLEOTIDE SEQUENCE</scope>
    <source>
        <strain evidence="5">FJAT-49825</strain>
    </source>
</reference>
<name>A0A942U1A0_9BACI</name>
<evidence type="ECO:0000256" key="2">
    <source>
        <dbReference type="ARBA" id="ARBA00022729"/>
    </source>
</evidence>
<dbReference type="RefSeq" id="WP_213117253.1">
    <property type="nucleotide sequence ID" value="NZ_JAGYPF010000002.1"/>
</dbReference>
<dbReference type="Gene3D" id="3.40.50.2300">
    <property type="match status" value="2"/>
</dbReference>
<keyword evidence="6" id="KW-1185">Reference proteome</keyword>
<sequence length="418" mass="46113">MLKKTIGTILSTFLLASTLAGCASSSSSAKDESSSSSSKGSEPFKISMITPLTGNNTFGGNEFKNGAELAIEHLGGEINGRKIEMEFADGPDQNATLSEFERLYNKGSRVFVSGYGSGADRTFATMVDEMQVLYLSLAWDKDLIQGKSDYFYRVGANVVDFSSGAMDQAVSVGEKYLGKDAKDLKVAVVYTSNFEHIVEPFKERAKKLGVKLALVEAYPNDTKDFVPIITKLKNTDYDILVPFQGVTDGTPFQKKMHELKYTPPLTIGAGIYYDTPVFSNLGNDITDGILSQSYVTPFINEEAAKGSKKFREDYKKKYGHDPLTHALQAYGIVNVLAKALESVDPAKWDDTKELAAAVKKLDIDYGELPWYWGVSFDKNNSNTKADKFILGQWNNGSLETVFPDNLKTKDPIIPWEKK</sequence>
<dbReference type="AlphaFoldDB" id="A0A942U1A0"/>
<dbReference type="InterPro" id="IPR028082">
    <property type="entry name" value="Peripla_BP_I"/>
</dbReference>
<evidence type="ECO:0000259" key="4">
    <source>
        <dbReference type="Pfam" id="PF13458"/>
    </source>
</evidence>
<feature type="domain" description="Leucine-binding protein" evidence="4">
    <location>
        <begin position="44"/>
        <end position="394"/>
    </location>
</feature>
<feature type="chain" id="PRO_5038401557" evidence="3">
    <location>
        <begin position="30"/>
        <end position="418"/>
    </location>
</feature>
<proteinExistence type="inferred from homology"/>
<organism evidence="5 6">
    <name type="scientific">Neobacillus rhizophilus</name>
    <dbReference type="NCBI Taxonomy" id="2833579"/>
    <lineage>
        <taxon>Bacteria</taxon>
        <taxon>Bacillati</taxon>
        <taxon>Bacillota</taxon>
        <taxon>Bacilli</taxon>
        <taxon>Bacillales</taxon>
        <taxon>Bacillaceae</taxon>
        <taxon>Neobacillus</taxon>
    </lineage>
</organism>
<evidence type="ECO:0000313" key="5">
    <source>
        <dbReference type="EMBL" id="MBS4212721.1"/>
    </source>
</evidence>
<accession>A0A942U1A0</accession>
<dbReference type="PROSITE" id="PS51257">
    <property type="entry name" value="PROKAR_LIPOPROTEIN"/>
    <property type="match status" value="1"/>
</dbReference>
<evidence type="ECO:0000256" key="3">
    <source>
        <dbReference type="SAM" id="SignalP"/>
    </source>
</evidence>
<dbReference type="Proteomes" id="UP000679749">
    <property type="component" value="Unassembled WGS sequence"/>
</dbReference>
<dbReference type="InterPro" id="IPR028081">
    <property type="entry name" value="Leu-bd"/>
</dbReference>
<dbReference type="SUPFAM" id="SSF53822">
    <property type="entry name" value="Periplasmic binding protein-like I"/>
    <property type="match status" value="1"/>
</dbReference>
<protein>
    <submittedName>
        <fullName evidence="5">ABC transporter substrate-binding protein</fullName>
    </submittedName>
</protein>
<dbReference type="PANTHER" id="PTHR30483:SF6">
    <property type="entry name" value="PERIPLASMIC BINDING PROTEIN OF ABC TRANSPORTER FOR NATURAL AMINO ACIDS"/>
    <property type="match status" value="1"/>
</dbReference>
<dbReference type="InterPro" id="IPR051010">
    <property type="entry name" value="BCAA_transport"/>
</dbReference>
<dbReference type="PANTHER" id="PTHR30483">
    <property type="entry name" value="LEUCINE-SPECIFIC-BINDING PROTEIN"/>
    <property type="match status" value="1"/>
</dbReference>
<evidence type="ECO:0000256" key="1">
    <source>
        <dbReference type="ARBA" id="ARBA00010062"/>
    </source>
</evidence>